<dbReference type="Gene3D" id="1.10.10.2910">
    <property type="match status" value="1"/>
</dbReference>
<dbReference type="PANTHER" id="PTHR43236:SF2">
    <property type="entry name" value="BLL0069 PROTEIN"/>
    <property type="match status" value="1"/>
</dbReference>
<dbReference type="SUPFAM" id="SSF47413">
    <property type="entry name" value="lambda repressor-like DNA-binding domains"/>
    <property type="match status" value="1"/>
</dbReference>
<dbReference type="KEGG" id="dsc:ABOD76_22055"/>
<dbReference type="PANTHER" id="PTHR43236">
    <property type="entry name" value="ANTITOXIN HIGA1"/>
    <property type="match status" value="1"/>
</dbReference>
<name>A0AAU7UGC6_9DEIO</name>
<dbReference type="CDD" id="cd00093">
    <property type="entry name" value="HTH_XRE"/>
    <property type="match status" value="1"/>
</dbReference>
<dbReference type="Pfam" id="PF01381">
    <property type="entry name" value="HTH_3"/>
    <property type="match status" value="1"/>
</dbReference>
<dbReference type="PROSITE" id="PS50943">
    <property type="entry name" value="HTH_CROC1"/>
    <property type="match status" value="1"/>
</dbReference>
<evidence type="ECO:0000313" key="3">
    <source>
        <dbReference type="EMBL" id="XBV87601.1"/>
    </source>
</evidence>
<keyword evidence="3" id="KW-0614">Plasmid</keyword>
<reference evidence="3" key="1">
    <citation type="submission" date="2024-06" db="EMBL/GenBank/DDBJ databases">
        <title>Draft Genome Sequence of Deinococcus sonorensis Type Strain KR-87, a Biofilm Producing Representative of the Genus Deinococcus.</title>
        <authorList>
            <person name="Boren L.S."/>
            <person name="Grosso R.A."/>
            <person name="Hugenberg-Cox A.N."/>
            <person name="Hill J.T.E."/>
            <person name="Albert C.M."/>
            <person name="Tuohy J.M."/>
        </authorList>
    </citation>
    <scope>NUCLEOTIDE SEQUENCE</scope>
    <source>
        <strain evidence="3">KR-87</strain>
        <plasmid evidence="3">pDson05</plasmid>
    </source>
</reference>
<dbReference type="AlphaFoldDB" id="A0AAU7UGC6"/>
<dbReference type="Pfam" id="PF06114">
    <property type="entry name" value="Peptidase_M78"/>
    <property type="match status" value="1"/>
</dbReference>
<proteinExistence type="inferred from homology"/>
<evidence type="ECO:0000256" key="1">
    <source>
        <dbReference type="ARBA" id="ARBA00007227"/>
    </source>
</evidence>
<comment type="similarity">
    <text evidence="1">Belongs to the short-chain fatty acyl-CoA assimilation regulator (ScfR) family.</text>
</comment>
<accession>A0AAU7UGC6</accession>
<dbReference type="RefSeq" id="WP_350245750.1">
    <property type="nucleotide sequence ID" value="NZ_CP158301.1"/>
</dbReference>
<dbReference type="EMBL" id="CP158301">
    <property type="protein sequence ID" value="XBV87601.1"/>
    <property type="molecule type" value="Genomic_DNA"/>
</dbReference>
<gene>
    <name evidence="3" type="ORF">ABOD76_22055</name>
</gene>
<geneLocation type="plasmid" evidence="3">
    <name>pDson05</name>
</geneLocation>
<dbReference type="InterPro" id="IPR010982">
    <property type="entry name" value="Lambda_DNA-bd_dom_sf"/>
</dbReference>
<dbReference type="InterPro" id="IPR001387">
    <property type="entry name" value="Cro/C1-type_HTH"/>
</dbReference>
<sequence>MDLGNRLKERRERAALTQEYVARQLGLSREILSTWETGTRMPNTKQLDLLAKLYRTELAYLISGQKERNRDRDLLFQDLPNSQEVRKAFTSWLDFLDNWAAFIAASGESLPGPGRPPRALDQGGNITDARKAPTLAVETRNELKLASDAIHDIETLLDEQNILVYKSSIESDDQKDTVSGAFYNHPELGYCIFVNTHQKNARVRFTLAHEFSHALYHYRMGGIISRNGDKNPREVFANVFAAHFLVPGKALREHINDIGGKEFLDSFQAFRLAFHFNVSYSMMLFRLNSEKLINSDEMNEWAQLNVKTLARKWGIRASDNYFADAVDTQPTHANTLGLAHYPLSVLKRIKTSYERKKVNVEQAAHLLCVSEQDLLDGLLQPKPNPDSLDLLELADLLTIR</sequence>
<dbReference type="InterPro" id="IPR010359">
    <property type="entry name" value="IrrE_HExxH"/>
</dbReference>
<evidence type="ECO:0000259" key="2">
    <source>
        <dbReference type="PROSITE" id="PS50943"/>
    </source>
</evidence>
<protein>
    <submittedName>
        <fullName evidence="3">XRE family transcriptional regulator</fullName>
    </submittedName>
</protein>
<dbReference type="InterPro" id="IPR052345">
    <property type="entry name" value="Rad_response_metalloprotease"/>
</dbReference>
<dbReference type="Gene3D" id="1.10.260.40">
    <property type="entry name" value="lambda repressor-like DNA-binding domains"/>
    <property type="match status" value="1"/>
</dbReference>
<dbReference type="GO" id="GO:0003677">
    <property type="term" value="F:DNA binding"/>
    <property type="evidence" value="ECO:0007669"/>
    <property type="project" value="InterPro"/>
</dbReference>
<organism evidence="3">
    <name type="scientific">Deinococcus sonorensis KR-87</name>
    <dbReference type="NCBI Taxonomy" id="694439"/>
    <lineage>
        <taxon>Bacteria</taxon>
        <taxon>Thermotogati</taxon>
        <taxon>Deinococcota</taxon>
        <taxon>Deinococci</taxon>
        <taxon>Deinococcales</taxon>
        <taxon>Deinococcaceae</taxon>
        <taxon>Deinococcus</taxon>
    </lineage>
</organism>
<feature type="domain" description="HTH cro/C1-type" evidence="2">
    <location>
        <begin position="7"/>
        <end position="61"/>
    </location>
</feature>
<dbReference type="SMART" id="SM00530">
    <property type="entry name" value="HTH_XRE"/>
    <property type="match status" value="1"/>
</dbReference>